<name>J3MX79_ORYBR</name>
<reference evidence="1" key="2">
    <citation type="submission" date="2013-04" db="UniProtKB">
        <authorList>
            <consortium name="EnsemblPlants"/>
        </authorList>
    </citation>
    <scope>IDENTIFICATION</scope>
</reference>
<evidence type="ECO:0000313" key="1">
    <source>
        <dbReference type="EnsemblPlants" id="OB09G16080.1"/>
    </source>
</evidence>
<sequence>MTCQSCHVIVSDVVRQFRHATDNDMAKPFRHVNVGDVAPKAQFRSNKNSIWALICPMRTISVVKD</sequence>
<dbReference type="Gramene" id="OB09G16080.1">
    <property type="protein sequence ID" value="OB09G16080.1"/>
    <property type="gene ID" value="OB09G16080"/>
</dbReference>
<dbReference type="Proteomes" id="UP000006038">
    <property type="component" value="Chromosome 9"/>
</dbReference>
<proteinExistence type="predicted"/>
<dbReference type="AlphaFoldDB" id="J3MX79"/>
<dbReference type="EnsemblPlants" id="OB09G16080.1">
    <property type="protein sequence ID" value="OB09G16080.1"/>
    <property type="gene ID" value="OB09G16080"/>
</dbReference>
<organism evidence="1">
    <name type="scientific">Oryza brachyantha</name>
    <name type="common">malo sina</name>
    <dbReference type="NCBI Taxonomy" id="4533"/>
    <lineage>
        <taxon>Eukaryota</taxon>
        <taxon>Viridiplantae</taxon>
        <taxon>Streptophyta</taxon>
        <taxon>Embryophyta</taxon>
        <taxon>Tracheophyta</taxon>
        <taxon>Spermatophyta</taxon>
        <taxon>Magnoliopsida</taxon>
        <taxon>Liliopsida</taxon>
        <taxon>Poales</taxon>
        <taxon>Poaceae</taxon>
        <taxon>BOP clade</taxon>
        <taxon>Oryzoideae</taxon>
        <taxon>Oryzeae</taxon>
        <taxon>Oryzinae</taxon>
        <taxon>Oryza</taxon>
    </lineage>
</organism>
<dbReference type="HOGENOM" id="CLU_2853351_0_0_1"/>
<keyword evidence="2" id="KW-1185">Reference proteome</keyword>
<accession>J3MX79</accession>
<protein>
    <submittedName>
        <fullName evidence="1">Uncharacterized protein</fullName>
    </submittedName>
</protein>
<evidence type="ECO:0000313" key="2">
    <source>
        <dbReference type="Proteomes" id="UP000006038"/>
    </source>
</evidence>
<reference evidence="1" key="1">
    <citation type="journal article" date="2013" name="Nat. Commun.">
        <title>Whole-genome sequencing of Oryza brachyantha reveals mechanisms underlying Oryza genome evolution.</title>
        <authorList>
            <person name="Chen J."/>
            <person name="Huang Q."/>
            <person name="Gao D."/>
            <person name="Wang J."/>
            <person name="Lang Y."/>
            <person name="Liu T."/>
            <person name="Li B."/>
            <person name="Bai Z."/>
            <person name="Luis Goicoechea J."/>
            <person name="Liang C."/>
            <person name="Chen C."/>
            <person name="Zhang W."/>
            <person name="Sun S."/>
            <person name="Liao Y."/>
            <person name="Zhang X."/>
            <person name="Yang L."/>
            <person name="Song C."/>
            <person name="Wang M."/>
            <person name="Shi J."/>
            <person name="Liu G."/>
            <person name="Liu J."/>
            <person name="Zhou H."/>
            <person name="Zhou W."/>
            <person name="Yu Q."/>
            <person name="An N."/>
            <person name="Chen Y."/>
            <person name="Cai Q."/>
            <person name="Wang B."/>
            <person name="Liu B."/>
            <person name="Min J."/>
            <person name="Huang Y."/>
            <person name="Wu H."/>
            <person name="Li Z."/>
            <person name="Zhang Y."/>
            <person name="Yin Y."/>
            <person name="Song W."/>
            <person name="Jiang J."/>
            <person name="Jackson S.A."/>
            <person name="Wing R.A."/>
            <person name="Wang J."/>
            <person name="Chen M."/>
        </authorList>
    </citation>
    <scope>NUCLEOTIDE SEQUENCE [LARGE SCALE GENOMIC DNA]</scope>
    <source>
        <strain evidence="1">cv. IRGC 101232</strain>
    </source>
</reference>